<dbReference type="Gene3D" id="2.40.340.10">
    <property type="entry name" value="MoeA, C-terminal, domain IV"/>
    <property type="match status" value="1"/>
</dbReference>
<dbReference type="PANTHER" id="PTHR10192">
    <property type="entry name" value="MOLYBDOPTERIN BIOSYNTHESIS PROTEIN"/>
    <property type="match status" value="1"/>
</dbReference>
<dbReference type="OrthoDB" id="6777263at2759"/>
<dbReference type="GO" id="GO:0006777">
    <property type="term" value="P:Mo-molybdopterin cofactor biosynthetic process"/>
    <property type="evidence" value="ECO:0007669"/>
    <property type="project" value="UniProtKB-UniRule"/>
</dbReference>
<keyword evidence="3" id="KW-0460">Magnesium</keyword>
<reference evidence="5" key="1">
    <citation type="journal article" date="2020" name="Stud. Mycol.">
        <title>101 Dothideomycetes genomes: a test case for predicting lifestyles and emergence of pathogens.</title>
        <authorList>
            <person name="Haridas S."/>
            <person name="Albert R."/>
            <person name="Binder M."/>
            <person name="Bloem J."/>
            <person name="Labutti K."/>
            <person name="Salamov A."/>
            <person name="Andreopoulos B."/>
            <person name="Baker S."/>
            <person name="Barry K."/>
            <person name="Bills G."/>
            <person name="Bluhm B."/>
            <person name="Cannon C."/>
            <person name="Castanera R."/>
            <person name="Culley D."/>
            <person name="Daum C."/>
            <person name="Ezra D."/>
            <person name="Gonzalez J."/>
            <person name="Henrissat B."/>
            <person name="Kuo A."/>
            <person name="Liang C."/>
            <person name="Lipzen A."/>
            <person name="Lutzoni F."/>
            <person name="Magnuson J."/>
            <person name="Mondo S."/>
            <person name="Nolan M."/>
            <person name="Ohm R."/>
            <person name="Pangilinan J."/>
            <person name="Park H.-J."/>
            <person name="Ramirez L."/>
            <person name="Alfaro M."/>
            <person name="Sun H."/>
            <person name="Tritt A."/>
            <person name="Yoshinaga Y."/>
            <person name="Zwiers L.-H."/>
            <person name="Turgeon B."/>
            <person name="Goodwin S."/>
            <person name="Spatafora J."/>
            <person name="Crous P."/>
            <person name="Grigoriev I."/>
        </authorList>
    </citation>
    <scope>NUCLEOTIDE SEQUENCE</scope>
    <source>
        <strain evidence="5">CBS 690.94</strain>
    </source>
</reference>
<organism evidence="5 6">
    <name type="scientific">Karstenula rhodostoma CBS 690.94</name>
    <dbReference type="NCBI Taxonomy" id="1392251"/>
    <lineage>
        <taxon>Eukaryota</taxon>
        <taxon>Fungi</taxon>
        <taxon>Dikarya</taxon>
        <taxon>Ascomycota</taxon>
        <taxon>Pezizomycotina</taxon>
        <taxon>Dothideomycetes</taxon>
        <taxon>Pleosporomycetidae</taxon>
        <taxon>Pleosporales</taxon>
        <taxon>Massarineae</taxon>
        <taxon>Didymosphaeriaceae</taxon>
        <taxon>Karstenula</taxon>
    </lineage>
</organism>
<dbReference type="GO" id="GO:0005524">
    <property type="term" value="F:ATP binding"/>
    <property type="evidence" value="ECO:0007669"/>
    <property type="project" value="UniProtKB-UniRule"/>
</dbReference>
<dbReference type="CDD" id="cd00887">
    <property type="entry name" value="MoeA"/>
    <property type="match status" value="1"/>
</dbReference>
<gene>
    <name evidence="5" type="ORF">P171DRAFT_439403</name>
</gene>
<dbReference type="InterPro" id="IPR036688">
    <property type="entry name" value="MoeA_C_domain_IV_sf"/>
</dbReference>
<evidence type="ECO:0000256" key="3">
    <source>
        <dbReference type="RuleBase" id="RU365090"/>
    </source>
</evidence>
<dbReference type="EC" id="2.7.7.75" evidence="2"/>
<dbReference type="Gene3D" id="2.170.190.11">
    <property type="entry name" value="Molybdopterin biosynthesis moea protein, domain 3"/>
    <property type="match status" value="1"/>
</dbReference>
<dbReference type="PANTHER" id="PTHR10192:SF30">
    <property type="entry name" value="MOLYBDOPTERIN ADENYLYLTRANSFERASE"/>
    <property type="match status" value="1"/>
</dbReference>
<comment type="function">
    <text evidence="3">Catalyzes two steps in the biosynthesis of the molybdenum cofactor. In the first step, molybdopterin is adenylated. Subsequently, molybdate is inserted into adenylated molybdopterin and AMP is released.</text>
</comment>
<keyword evidence="3" id="KW-0501">Molybdenum cofactor biosynthesis</keyword>
<sequence>MAIRYSEALGMIKSVAEDRIGQEDGRDIEVVPLEDAIGRTAGEDHVSPAATPRFDASTVDGYAISSAATANATKKWPVTFIVRGTITSGEEPRNTLPSSGGGIPSCFEIKTGARLPNGTTGHRLDACVKAEDVVTTAFGSQKMMTVVEPIPTNANKRTAGSDIRNGEVLLEKGDKIQPRHIMALASAGITGAAVRRTLKIAMWSTAELQTTGASIYFLIAAFQELGAHVDFKGVLEGSADAQSKAILPQISNAAYDVVVTTGGVSKDLTMALTTLNARIRFDSVAIEPGRSVLFATLPTCHGETPLIALPGSPVATAACFCFLVVPFVKQLSGDRQGVPKILKMQAKHDFRDLSVSCPVQSDCFKHGWIQRNTRGEEYVQLSPDQNPAKVSHFAASDCWVHVPRGHSGSYRDTLVYCYPHTPGNFI</sequence>
<comment type="caution">
    <text evidence="5">The sequence shown here is derived from an EMBL/GenBank/DDBJ whole genome shotgun (WGS) entry which is preliminary data.</text>
</comment>
<comment type="pathway">
    <text evidence="3">Cofactor biosynthesis; molybdopterin biosynthesis.</text>
</comment>
<dbReference type="InterPro" id="IPR038987">
    <property type="entry name" value="MoeA-like"/>
</dbReference>
<dbReference type="SUPFAM" id="SSF53218">
    <property type="entry name" value="Molybdenum cofactor biosynthesis proteins"/>
    <property type="match status" value="1"/>
</dbReference>
<dbReference type="GO" id="GO:0046872">
    <property type="term" value="F:metal ion binding"/>
    <property type="evidence" value="ECO:0007669"/>
    <property type="project" value="UniProtKB-UniRule"/>
</dbReference>
<proteinExistence type="inferred from homology"/>
<evidence type="ECO:0000256" key="1">
    <source>
        <dbReference type="ARBA" id="ARBA00008339"/>
    </source>
</evidence>
<evidence type="ECO:0000313" key="5">
    <source>
        <dbReference type="EMBL" id="KAF2450831.1"/>
    </source>
</evidence>
<keyword evidence="6" id="KW-1185">Reference proteome</keyword>
<dbReference type="InterPro" id="IPR001453">
    <property type="entry name" value="MoaB/Mog_dom"/>
</dbReference>
<evidence type="ECO:0000256" key="2">
    <source>
        <dbReference type="ARBA" id="ARBA00012509"/>
    </source>
</evidence>
<dbReference type="SUPFAM" id="SSF63882">
    <property type="entry name" value="MoeA N-terminal region -like"/>
    <property type="match status" value="1"/>
</dbReference>
<dbReference type="SMART" id="SM00852">
    <property type="entry name" value="MoCF_biosynth"/>
    <property type="match status" value="1"/>
</dbReference>
<keyword evidence="3" id="KW-0500">Molybdenum</keyword>
<dbReference type="Gene3D" id="3.40.980.10">
    <property type="entry name" value="MoaB/Mog-like domain"/>
    <property type="match status" value="1"/>
</dbReference>
<dbReference type="AlphaFoldDB" id="A0A9P4UHN7"/>
<comment type="cofactor">
    <cofactor evidence="3">
        <name>Mg(2+)</name>
        <dbReference type="ChEBI" id="CHEBI:18420"/>
    </cofactor>
</comment>
<dbReference type="GO" id="GO:0061598">
    <property type="term" value="F:molybdopterin adenylyltransferase activity"/>
    <property type="evidence" value="ECO:0007669"/>
    <property type="project" value="UniProtKB-UniRule"/>
</dbReference>
<dbReference type="GO" id="GO:0061599">
    <property type="term" value="F:molybdopterin molybdotransferase activity"/>
    <property type="evidence" value="ECO:0007669"/>
    <property type="project" value="UniProtKB-UniRule"/>
</dbReference>
<name>A0A9P4UHN7_9PLEO</name>
<dbReference type="Gene3D" id="3.90.105.10">
    <property type="entry name" value="Molybdopterin biosynthesis moea protein, domain 2"/>
    <property type="match status" value="1"/>
</dbReference>
<evidence type="ECO:0000259" key="4">
    <source>
        <dbReference type="SMART" id="SM00852"/>
    </source>
</evidence>
<dbReference type="InterPro" id="IPR036135">
    <property type="entry name" value="MoeA_linker/N_sf"/>
</dbReference>
<dbReference type="InterPro" id="IPR036425">
    <property type="entry name" value="MoaB/Mog-like_dom_sf"/>
</dbReference>
<dbReference type="GO" id="GO:0005829">
    <property type="term" value="C:cytosol"/>
    <property type="evidence" value="ECO:0007669"/>
    <property type="project" value="TreeGrafter"/>
</dbReference>
<protein>
    <recommendedName>
        <fullName evidence="2">molybdopterin adenylyltransferase</fullName>
        <ecNumber evidence="2">2.7.7.75</ecNumber>
    </recommendedName>
</protein>
<dbReference type="Pfam" id="PF00994">
    <property type="entry name" value="MoCF_biosynth"/>
    <property type="match status" value="1"/>
</dbReference>
<comment type="catalytic activity">
    <reaction evidence="3">
        <text>molybdopterin + ATP + H(+) = adenylyl-molybdopterin + diphosphate</text>
        <dbReference type="Rhea" id="RHEA:31331"/>
        <dbReference type="ChEBI" id="CHEBI:15378"/>
        <dbReference type="ChEBI" id="CHEBI:30616"/>
        <dbReference type="ChEBI" id="CHEBI:33019"/>
        <dbReference type="ChEBI" id="CHEBI:58698"/>
        <dbReference type="ChEBI" id="CHEBI:62727"/>
    </reaction>
</comment>
<feature type="domain" description="MoaB/Mog" evidence="4">
    <location>
        <begin position="207"/>
        <end position="330"/>
    </location>
</feature>
<comment type="catalytic activity">
    <reaction evidence="3">
        <text>adenylyl-molybdopterin + molybdate = Mo-molybdopterin + AMP + H(+)</text>
        <dbReference type="Rhea" id="RHEA:35047"/>
        <dbReference type="ChEBI" id="CHEBI:15378"/>
        <dbReference type="ChEBI" id="CHEBI:36264"/>
        <dbReference type="ChEBI" id="CHEBI:62727"/>
        <dbReference type="ChEBI" id="CHEBI:71302"/>
        <dbReference type="ChEBI" id="CHEBI:456215"/>
    </reaction>
</comment>
<dbReference type="Pfam" id="PF03453">
    <property type="entry name" value="MoeA_N"/>
    <property type="match status" value="1"/>
</dbReference>
<evidence type="ECO:0000313" key="6">
    <source>
        <dbReference type="Proteomes" id="UP000799764"/>
    </source>
</evidence>
<accession>A0A9P4UHN7</accession>
<comment type="similarity">
    <text evidence="3">Belongs to the MoeA family.</text>
</comment>
<dbReference type="InterPro" id="IPR005110">
    <property type="entry name" value="MoeA_linker/N"/>
</dbReference>
<dbReference type="Proteomes" id="UP000799764">
    <property type="component" value="Unassembled WGS sequence"/>
</dbReference>
<keyword evidence="3" id="KW-0808">Transferase</keyword>
<dbReference type="EMBL" id="MU001493">
    <property type="protein sequence ID" value="KAF2450831.1"/>
    <property type="molecule type" value="Genomic_DNA"/>
</dbReference>
<comment type="similarity">
    <text evidence="1">In the C-terminal section; belongs to the MoeA family.</text>
</comment>
<keyword evidence="3" id="KW-0479">Metal-binding</keyword>